<dbReference type="InterPro" id="IPR000668">
    <property type="entry name" value="Peptidase_C1A_C"/>
</dbReference>
<dbReference type="EMBL" id="ACNN01000035">
    <property type="protein sequence ID" value="EEN82022.1"/>
    <property type="molecule type" value="Genomic_DNA"/>
</dbReference>
<dbReference type="eggNOG" id="COG4870">
    <property type="taxonomic scope" value="Bacteria"/>
</dbReference>
<gene>
    <name evidence="3" type="ORF">POREN0001_1896</name>
</gene>
<dbReference type="GO" id="GO:0006508">
    <property type="term" value="P:proteolysis"/>
    <property type="evidence" value="ECO:0007669"/>
    <property type="project" value="UniProtKB-KW"/>
</dbReference>
<evidence type="ECO:0000313" key="4">
    <source>
        <dbReference type="Proteomes" id="UP000004295"/>
    </source>
</evidence>
<dbReference type="InterPro" id="IPR000169">
    <property type="entry name" value="Pept_cys_AS"/>
</dbReference>
<keyword evidence="3" id="KW-0378">Hydrolase</keyword>
<dbReference type="InterPro" id="IPR039417">
    <property type="entry name" value="Peptidase_C1A_papain-like"/>
</dbReference>
<name>C3JCN2_POREA</name>
<dbReference type="InterPro" id="IPR038765">
    <property type="entry name" value="Papain-like_cys_pep_sf"/>
</dbReference>
<keyword evidence="3" id="KW-0645">Protease</keyword>
<dbReference type="SUPFAM" id="SSF54001">
    <property type="entry name" value="Cysteine proteinases"/>
    <property type="match status" value="1"/>
</dbReference>
<sequence>MTFVFVFACILNMQAQNFETDIAKVLSQDETLLSFNKNEAGNISGILTSGSIKFTSPNGHVRILVADEYGYEKLIYESFPLLAFKEGKDNFELMGFETGKIKDFVPEKVHILISDAMVEHLKITVSGLSAPQQAPSASLQARTKTVTLPPTFIDEDTRIKYLIYRLNLELKASGALWRAGDTPFGRLSYEEKKEMYGGTVPNFKGAEYYIGGIIDVDVPSVRYQKSSYVPDFDWRTRHSATVKGSPYFQNEITGWITPVKDQKNCGSCWAFSAVGAMEAVAKLHKNTACNFDLSEQELVSCSNAGSCNGGWTPFALDYISRKWIQDEMSFPYKAQDRPCSEKGKPLYTIKNAGKELFNPIKGNEFASIEKLKSMLIKSPLAGRISSWSHAMTLVGYKTIKAGDVVYEHYTTRIVVKPGDPHIGQTVWIFKNSWGENWGDHGFLYAFVNINNMVSSAAPTLPFEYKYNYNYDWSSKYPPIYSQLISAISKPAPAYDKDNDGYYWWGIGPRPQNLPANAKLEEDSDDSDPSIGPMNQYGFPTLLKDYDLYIKDNAEDKGFEPNTTITNDNYWSAPEIWVRHQKDGIEEHQNPLPAQENYIYVRVWNRGQKKSPESKVIGFWAKAGTNLQWPEAWTGGISMVGLPLGGFIPYIASIPEIEPGKSAIARIDWTPINPKGYESIANAAISGENLWHFCLLLKIADKNDPYVDVSDIRKMIARNNNIAQKNLTITNVGSGSSYEGAVSLVNHLKTKESYSLDVIELPNATNGSSNTLFDNARVLLRMAPKVLSAWNEGGNKGVKIKSTGNPYIQELISSDGSLDNIKLAPKDVGLVKLSVNFKTVLPFGSNPEKHTILLRQKDKNGEVIGGETFEIIREPRPVIHPQIIKNENEGKVTLSVTGVDEDAIYQWFDSNGKMIAEGAEMTCTPTRDETYRVEVTAKKDGYLTSDELLVKAGKGKMKVSPIPVKSELTVSYDLPNGQYELCITGVQNWLNYGKYSIDSTKKEMRINVSHLPQGIYVATITERNGQIKESVKFVKE</sequence>
<dbReference type="Proteomes" id="UP000004295">
    <property type="component" value="Unassembled WGS sequence"/>
</dbReference>
<evidence type="ECO:0000259" key="2">
    <source>
        <dbReference type="SMART" id="SM00645"/>
    </source>
</evidence>
<dbReference type="SMART" id="SM00645">
    <property type="entry name" value="Pept_C1"/>
    <property type="match status" value="1"/>
</dbReference>
<dbReference type="STRING" id="553175.POREN0001_1896"/>
<dbReference type="eggNOG" id="COG1404">
    <property type="taxonomic scope" value="Bacteria"/>
</dbReference>
<dbReference type="GO" id="GO:0008234">
    <property type="term" value="F:cysteine-type peptidase activity"/>
    <property type="evidence" value="ECO:0007669"/>
    <property type="project" value="InterPro"/>
</dbReference>
<accession>C3JCN2</accession>
<dbReference type="PANTHER" id="PTHR12411">
    <property type="entry name" value="CYSTEINE PROTEASE FAMILY C1-RELATED"/>
    <property type="match status" value="1"/>
</dbReference>
<comment type="similarity">
    <text evidence="1">Belongs to the peptidase C1 family.</text>
</comment>
<proteinExistence type="inferred from homology"/>
<dbReference type="AlphaFoldDB" id="C3JCN2"/>
<feature type="domain" description="Peptidase C1A papain C-terminal" evidence="2">
    <location>
        <begin position="229"/>
        <end position="457"/>
    </location>
</feature>
<evidence type="ECO:0000256" key="1">
    <source>
        <dbReference type="ARBA" id="ARBA00008455"/>
    </source>
</evidence>
<dbReference type="CDD" id="cd02248">
    <property type="entry name" value="Peptidase_C1A"/>
    <property type="match status" value="1"/>
</dbReference>
<dbReference type="InterPro" id="IPR013128">
    <property type="entry name" value="Peptidase_C1A"/>
</dbReference>
<keyword evidence="4" id="KW-1185">Reference proteome</keyword>
<dbReference type="PRINTS" id="PR00705">
    <property type="entry name" value="PAPAIN"/>
</dbReference>
<dbReference type="Pfam" id="PF00112">
    <property type="entry name" value="Peptidase_C1"/>
    <property type="match status" value="1"/>
</dbReference>
<comment type="caution">
    <text evidence="3">The sequence shown here is derived from an EMBL/GenBank/DDBJ whole genome shotgun (WGS) entry which is preliminary data.</text>
</comment>
<evidence type="ECO:0000313" key="3">
    <source>
        <dbReference type="EMBL" id="EEN82022.1"/>
    </source>
</evidence>
<dbReference type="PROSITE" id="PS00139">
    <property type="entry name" value="THIOL_PROTEASE_CYS"/>
    <property type="match status" value="1"/>
</dbReference>
<reference evidence="3 4" key="1">
    <citation type="submission" date="2009-04" db="EMBL/GenBank/DDBJ databases">
        <authorList>
            <person name="Sebastian Y."/>
            <person name="Madupu R."/>
            <person name="Durkin A.S."/>
            <person name="Torralba M."/>
            <person name="Methe B."/>
            <person name="Sutton G.G."/>
            <person name="Strausberg R.L."/>
            <person name="Nelson K.E."/>
        </authorList>
    </citation>
    <scope>NUCLEOTIDE SEQUENCE [LARGE SCALE GENOMIC DNA]</scope>
    <source>
        <strain evidence="4">ATCC 35406 / BCRC 14492 / JCM 8526 / NCTC 13058 / HG 370</strain>
    </source>
</reference>
<dbReference type="Gene3D" id="3.90.70.10">
    <property type="entry name" value="Cysteine proteinases"/>
    <property type="match status" value="1"/>
</dbReference>
<protein>
    <submittedName>
        <fullName evidence="3">Papain family cysteine protease</fullName>
    </submittedName>
</protein>
<organism evidence="3 4">
    <name type="scientific">Porphyromonas endodontalis (strain ATCC 35406 / DSM 24491 / JCM 8526 / CCUG 16442 / BCRC 14492 / NCTC 13058 / HG 370)</name>
    <name type="common">Bacteroides endodontalis</name>
    <dbReference type="NCBI Taxonomy" id="553175"/>
    <lineage>
        <taxon>Bacteria</taxon>
        <taxon>Pseudomonadati</taxon>
        <taxon>Bacteroidota</taxon>
        <taxon>Bacteroidia</taxon>
        <taxon>Bacteroidales</taxon>
        <taxon>Porphyromonadaceae</taxon>
        <taxon>Porphyromonas</taxon>
    </lineage>
</organism>